<feature type="transmembrane region" description="Helical" evidence="1">
    <location>
        <begin position="23"/>
        <end position="43"/>
    </location>
</feature>
<organism evidence="2 3">
    <name type="scientific">Potamilus streckersoni</name>
    <dbReference type="NCBI Taxonomy" id="2493646"/>
    <lineage>
        <taxon>Eukaryota</taxon>
        <taxon>Metazoa</taxon>
        <taxon>Spiralia</taxon>
        <taxon>Lophotrochozoa</taxon>
        <taxon>Mollusca</taxon>
        <taxon>Bivalvia</taxon>
        <taxon>Autobranchia</taxon>
        <taxon>Heteroconchia</taxon>
        <taxon>Palaeoheterodonta</taxon>
        <taxon>Unionida</taxon>
        <taxon>Unionoidea</taxon>
        <taxon>Unionidae</taxon>
        <taxon>Ambleminae</taxon>
        <taxon>Lampsilini</taxon>
        <taxon>Potamilus</taxon>
    </lineage>
</organism>
<evidence type="ECO:0000256" key="1">
    <source>
        <dbReference type="SAM" id="Phobius"/>
    </source>
</evidence>
<keyword evidence="3" id="KW-1185">Reference proteome</keyword>
<keyword evidence="1" id="KW-1133">Transmembrane helix</keyword>
<evidence type="ECO:0000313" key="3">
    <source>
        <dbReference type="Proteomes" id="UP001195483"/>
    </source>
</evidence>
<dbReference type="EMBL" id="JAEAOA010000476">
    <property type="protein sequence ID" value="KAK3581942.1"/>
    <property type="molecule type" value="Genomic_DNA"/>
</dbReference>
<reference evidence="2" key="1">
    <citation type="journal article" date="2021" name="Genome Biol. Evol.">
        <title>A High-Quality Reference Genome for a Parasitic Bivalve with Doubly Uniparental Inheritance (Bivalvia: Unionida).</title>
        <authorList>
            <person name="Smith C.H."/>
        </authorList>
    </citation>
    <scope>NUCLEOTIDE SEQUENCE</scope>
    <source>
        <strain evidence="2">CHS0354</strain>
    </source>
</reference>
<protein>
    <submittedName>
        <fullName evidence="2">Uncharacterized protein</fullName>
    </submittedName>
</protein>
<keyword evidence="1" id="KW-0812">Transmembrane</keyword>
<evidence type="ECO:0000313" key="2">
    <source>
        <dbReference type="EMBL" id="KAK3581942.1"/>
    </source>
</evidence>
<accession>A0AAE0VM60</accession>
<dbReference type="Proteomes" id="UP001195483">
    <property type="component" value="Unassembled WGS sequence"/>
</dbReference>
<gene>
    <name evidence="2" type="ORF">CHS0354_007063</name>
</gene>
<reference evidence="2" key="2">
    <citation type="journal article" date="2021" name="Genome Biol. Evol.">
        <title>Developing a high-quality reference genome for a parasitic bivalve with doubly uniparental inheritance (Bivalvia: Unionida).</title>
        <authorList>
            <person name="Smith C.H."/>
        </authorList>
    </citation>
    <scope>NUCLEOTIDE SEQUENCE</scope>
    <source>
        <strain evidence="2">CHS0354</strain>
        <tissue evidence="2">Mantle</tissue>
    </source>
</reference>
<dbReference type="AlphaFoldDB" id="A0AAE0VM60"/>
<reference evidence="2" key="3">
    <citation type="submission" date="2023-05" db="EMBL/GenBank/DDBJ databases">
        <authorList>
            <person name="Smith C.H."/>
        </authorList>
    </citation>
    <scope>NUCLEOTIDE SEQUENCE</scope>
    <source>
        <strain evidence="2">CHS0354</strain>
        <tissue evidence="2">Mantle</tissue>
    </source>
</reference>
<sequence>MENVRAYLFKICLYSVQFSEMPFKMMSTSVTVIVCVTLCILIAETDGRQCWYRFGRCYDKGDVRGKCGDSGGRCHLLPGKLLECKCSSTSQPFNRTLKRHGRKRSED</sequence>
<keyword evidence="1" id="KW-0472">Membrane</keyword>
<name>A0AAE0VM60_9BIVA</name>
<proteinExistence type="predicted"/>
<comment type="caution">
    <text evidence="2">The sequence shown here is derived from an EMBL/GenBank/DDBJ whole genome shotgun (WGS) entry which is preliminary data.</text>
</comment>